<keyword evidence="10 11" id="KW-0694">RNA-binding</keyword>
<dbReference type="InterPro" id="IPR052390">
    <property type="entry name" value="tRNA_nt/polyA_polymerase"/>
</dbReference>
<keyword evidence="6" id="KW-0548">Nucleotidyltransferase</keyword>
<evidence type="ECO:0000256" key="5">
    <source>
        <dbReference type="ARBA" id="ARBA00022694"/>
    </source>
</evidence>
<dbReference type="Pfam" id="PF01743">
    <property type="entry name" value="PolyA_pol"/>
    <property type="match status" value="1"/>
</dbReference>
<dbReference type="PANTHER" id="PTHR47788">
    <property type="entry name" value="POLYA POLYMERASE"/>
    <property type="match status" value="1"/>
</dbReference>
<evidence type="ECO:0000256" key="8">
    <source>
        <dbReference type="ARBA" id="ARBA00022741"/>
    </source>
</evidence>
<evidence type="ECO:0000256" key="6">
    <source>
        <dbReference type="ARBA" id="ARBA00022695"/>
    </source>
</evidence>
<dbReference type="GO" id="GO:0016779">
    <property type="term" value="F:nucleotidyltransferase activity"/>
    <property type="evidence" value="ECO:0007669"/>
    <property type="project" value="UniProtKB-KW"/>
</dbReference>
<evidence type="ECO:0000313" key="13">
    <source>
        <dbReference type="EMBL" id="RKQ87670.1"/>
    </source>
</evidence>
<name>A0A660L7X2_9ACTN</name>
<keyword evidence="9" id="KW-0460">Magnesium</keyword>
<dbReference type="SUPFAM" id="SSF81301">
    <property type="entry name" value="Nucleotidyltransferase"/>
    <property type="match status" value="1"/>
</dbReference>
<keyword evidence="4 11" id="KW-0808">Transferase</keyword>
<dbReference type="Gene3D" id="1.10.3090.10">
    <property type="entry name" value="cca-adding enzyme, domain 2"/>
    <property type="match status" value="1"/>
</dbReference>
<accession>A0A660L7X2</accession>
<dbReference type="CDD" id="cd05398">
    <property type="entry name" value="NT_ClassII-CCAase"/>
    <property type="match status" value="1"/>
</dbReference>
<evidence type="ECO:0000256" key="7">
    <source>
        <dbReference type="ARBA" id="ARBA00022723"/>
    </source>
</evidence>
<evidence type="ECO:0000256" key="4">
    <source>
        <dbReference type="ARBA" id="ARBA00022679"/>
    </source>
</evidence>
<feature type="domain" description="Poly A polymerase head" evidence="12">
    <location>
        <begin position="13"/>
        <end position="135"/>
    </location>
</feature>
<dbReference type="Gene3D" id="3.30.460.10">
    <property type="entry name" value="Beta Polymerase, domain 2"/>
    <property type="match status" value="1"/>
</dbReference>
<dbReference type="GO" id="GO:0046872">
    <property type="term" value="F:metal ion binding"/>
    <property type="evidence" value="ECO:0007669"/>
    <property type="project" value="UniProtKB-KW"/>
</dbReference>
<proteinExistence type="inferred from homology"/>
<dbReference type="PANTHER" id="PTHR47788:SF1">
    <property type="entry name" value="A-ADDING TRNA NUCLEOTIDYLTRANSFERASE"/>
    <property type="match status" value="1"/>
</dbReference>
<organism evidence="13 14">
    <name type="scientific">Solirubrobacter pauli</name>
    <dbReference type="NCBI Taxonomy" id="166793"/>
    <lineage>
        <taxon>Bacteria</taxon>
        <taxon>Bacillati</taxon>
        <taxon>Actinomycetota</taxon>
        <taxon>Thermoleophilia</taxon>
        <taxon>Solirubrobacterales</taxon>
        <taxon>Solirubrobacteraceae</taxon>
        <taxon>Solirubrobacter</taxon>
    </lineage>
</organism>
<evidence type="ECO:0000256" key="3">
    <source>
        <dbReference type="ARBA" id="ARBA00022555"/>
    </source>
</evidence>
<evidence type="ECO:0000256" key="1">
    <source>
        <dbReference type="ARBA" id="ARBA00001946"/>
    </source>
</evidence>
<gene>
    <name evidence="13" type="ORF">C8N24_5695</name>
</gene>
<keyword evidence="5" id="KW-0819">tRNA processing</keyword>
<evidence type="ECO:0000313" key="14">
    <source>
        <dbReference type="Proteomes" id="UP000278962"/>
    </source>
</evidence>
<evidence type="ECO:0000256" key="9">
    <source>
        <dbReference type="ARBA" id="ARBA00022842"/>
    </source>
</evidence>
<dbReference type="InterPro" id="IPR043519">
    <property type="entry name" value="NT_sf"/>
</dbReference>
<dbReference type="GO" id="GO:0000049">
    <property type="term" value="F:tRNA binding"/>
    <property type="evidence" value="ECO:0007669"/>
    <property type="project" value="UniProtKB-KW"/>
</dbReference>
<keyword evidence="3" id="KW-0820">tRNA-binding</keyword>
<evidence type="ECO:0000256" key="10">
    <source>
        <dbReference type="ARBA" id="ARBA00022884"/>
    </source>
</evidence>
<keyword evidence="14" id="KW-1185">Reference proteome</keyword>
<evidence type="ECO:0000256" key="11">
    <source>
        <dbReference type="RuleBase" id="RU003953"/>
    </source>
</evidence>
<protein>
    <submittedName>
        <fullName evidence="13">Poly(A) polymerase-like protein</fullName>
    </submittedName>
</protein>
<evidence type="ECO:0000256" key="2">
    <source>
        <dbReference type="ARBA" id="ARBA00007265"/>
    </source>
</evidence>
<dbReference type="GO" id="GO:0008033">
    <property type="term" value="P:tRNA processing"/>
    <property type="evidence" value="ECO:0007669"/>
    <property type="project" value="UniProtKB-KW"/>
</dbReference>
<comment type="cofactor">
    <cofactor evidence="1">
        <name>Mg(2+)</name>
        <dbReference type="ChEBI" id="CHEBI:18420"/>
    </cofactor>
</comment>
<evidence type="ECO:0000259" key="12">
    <source>
        <dbReference type="Pfam" id="PF01743"/>
    </source>
</evidence>
<dbReference type="Proteomes" id="UP000278962">
    <property type="component" value="Unassembled WGS sequence"/>
</dbReference>
<comment type="caution">
    <text evidence="13">The sequence shown here is derived from an EMBL/GenBank/DDBJ whole genome shotgun (WGS) entry which is preliminary data.</text>
</comment>
<keyword evidence="8" id="KW-0547">Nucleotide-binding</keyword>
<dbReference type="AlphaFoldDB" id="A0A660L7X2"/>
<sequence>MDAFEALRDEPHVYLVGGAVRDELLGRTPKEYDFVVEGDAIAVARRAAERLGGALTVHERFGTATIRTGSGSFDLTSARTETYAHPGALPTVTLGASIEQDLARRDFTINAIARALDGREVAFPGALDDLRGGVLRILHDRSFVDDPTRMLRMVRYAARLGFTPDPRTAARFDLDLLKTVSQDRINREVRLLLAEAPHLLGEYGALSDAPDITAALKLHTRTDVPDADLWRLLRRERPETIDLLIAAGDEGARRYRDELSQKRLAIGGRDLIERGLTGAQIGAGLEKATVAMLEGRAPDRAAQLSAALS</sequence>
<comment type="similarity">
    <text evidence="2 11">Belongs to the tRNA nucleotidyltransferase/poly(A) polymerase family.</text>
</comment>
<dbReference type="InterPro" id="IPR002646">
    <property type="entry name" value="PolA_pol_head_dom"/>
</dbReference>
<dbReference type="GO" id="GO:0000166">
    <property type="term" value="F:nucleotide binding"/>
    <property type="evidence" value="ECO:0007669"/>
    <property type="project" value="UniProtKB-KW"/>
</dbReference>
<reference evidence="13 14" key="1">
    <citation type="submission" date="2018-10" db="EMBL/GenBank/DDBJ databases">
        <title>Genomic Encyclopedia of Archaeal and Bacterial Type Strains, Phase II (KMG-II): from individual species to whole genera.</title>
        <authorList>
            <person name="Goeker M."/>
        </authorList>
    </citation>
    <scope>NUCLEOTIDE SEQUENCE [LARGE SCALE GENOMIC DNA]</scope>
    <source>
        <strain evidence="13 14">DSM 14954</strain>
    </source>
</reference>
<keyword evidence="7" id="KW-0479">Metal-binding</keyword>
<dbReference type="RefSeq" id="WP_170179480.1">
    <property type="nucleotide sequence ID" value="NZ_RBIL01000002.1"/>
</dbReference>
<dbReference type="SUPFAM" id="SSF81891">
    <property type="entry name" value="Poly A polymerase C-terminal region-like"/>
    <property type="match status" value="1"/>
</dbReference>
<dbReference type="EMBL" id="RBIL01000002">
    <property type="protein sequence ID" value="RKQ87670.1"/>
    <property type="molecule type" value="Genomic_DNA"/>
</dbReference>